<dbReference type="PROSITE" id="PS51012">
    <property type="entry name" value="ABC_TM2"/>
    <property type="match status" value="1"/>
</dbReference>
<dbReference type="PANTHER" id="PTHR43229:SF2">
    <property type="entry name" value="NODULATION PROTEIN J"/>
    <property type="match status" value="1"/>
</dbReference>
<feature type="transmembrane region" description="Helical" evidence="6">
    <location>
        <begin position="268"/>
        <end position="288"/>
    </location>
</feature>
<dbReference type="STRING" id="36805.BOH66_13250"/>
<feature type="domain" description="ABC transmembrane type-2" evidence="8">
    <location>
        <begin position="58"/>
        <end position="295"/>
    </location>
</feature>
<dbReference type="GO" id="GO:0046677">
    <property type="term" value="P:response to antibiotic"/>
    <property type="evidence" value="ECO:0007669"/>
    <property type="project" value="UniProtKB-KW"/>
</dbReference>
<keyword evidence="3 6" id="KW-1133">Transmembrane helix</keyword>
<dbReference type="Proteomes" id="UP000187185">
    <property type="component" value="Chromosome"/>
</dbReference>
<comment type="similarity">
    <text evidence="6">Belongs to the ABC-2 integral membrane protein family.</text>
</comment>
<proteinExistence type="inferred from homology"/>
<evidence type="ECO:0000256" key="5">
    <source>
        <dbReference type="ARBA" id="ARBA00023251"/>
    </source>
</evidence>
<feature type="transmembrane region" description="Helical" evidence="6">
    <location>
        <begin position="155"/>
        <end position="174"/>
    </location>
</feature>
<keyword evidence="5" id="KW-0046">Antibiotic resistance</keyword>
<dbReference type="InterPro" id="IPR047817">
    <property type="entry name" value="ABC2_TM_bact-type"/>
</dbReference>
<feature type="transmembrane region" description="Helical" evidence="6">
    <location>
        <begin position="93"/>
        <end position="112"/>
    </location>
</feature>
<gene>
    <name evidence="9" type="ORF">BOH66_13250</name>
</gene>
<evidence type="ECO:0000313" key="9">
    <source>
        <dbReference type="EMBL" id="APZ35105.1"/>
    </source>
</evidence>
<dbReference type="RefSeq" id="WP_076691484.1">
    <property type="nucleotide sequence ID" value="NZ_CP018762.1"/>
</dbReference>
<keyword evidence="6" id="KW-1003">Cell membrane</keyword>
<comment type="subcellular location">
    <subcellularLocation>
        <location evidence="6">Cell membrane</location>
        <topology evidence="6">Multi-pass membrane protein</topology>
    </subcellularLocation>
    <subcellularLocation>
        <location evidence="1">Membrane</location>
        <topology evidence="1">Multi-pass membrane protein</topology>
    </subcellularLocation>
</comment>
<evidence type="ECO:0000313" key="10">
    <source>
        <dbReference type="Proteomes" id="UP000187185"/>
    </source>
</evidence>
<dbReference type="Pfam" id="PF01061">
    <property type="entry name" value="ABC2_membrane"/>
    <property type="match status" value="1"/>
</dbReference>
<evidence type="ECO:0000259" key="8">
    <source>
        <dbReference type="PROSITE" id="PS51012"/>
    </source>
</evidence>
<dbReference type="OrthoDB" id="9778589at2"/>
<dbReference type="AlphaFoldDB" id="A0A1P8UAK5"/>
<feature type="transmembrane region" description="Helical" evidence="6">
    <location>
        <begin position="54"/>
        <end position="87"/>
    </location>
</feature>
<dbReference type="InterPro" id="IPR051784">
    <property type="entry name" value="Nod_factor_ABC_transporter"/>
</dbReference>
<dbReference type="PRINTS" id="PR00164">
    <property type="entry name" value="ABC2TRNSPORT"/>
</dbReference>
<accession>A0A1P8UAK5</accession>
<keyword evidence="6" id="KW-0813">Transport</keyword>
<dbReference type="InterPro" id="IPR000412">
    <property type="entry name" value="ABC_2_transport"/>
</dbReference>
<dbReference type="PANTHER" id="PTHR43229">
    <property type="entry name" value="NODULATION PROTEIN J"/>
    <property type="match status" value="1"/>
</dbReference>
<evidence type="ECO:0000256" key="3">
    <source>
        <dbReference type="ARBA" id="ARBA00022989"/>
    </source>
</evidence>
<reference evidence="9 10" key="1">
    <citation type="submission" date="2016-12" db="EMBL/GenBank/DDBJ databases">
        <title>Complete genome sequence of Microbacterium aurum KACC 15219.</title>
        <authorList>
            <person name="Jung Y."/>
            <person name="Shin J.-H."/>
            <person name="Lee Y.-J."/>
            <person name="Yi H."/>
            <person name="Bahn Y.-S."/>
            <person name="Kim J.F."/>
            <person name="Lee D.-W."/>
        </authorList>
    </citation>
    <scope>NUCLEOTIDE SEQUENCE [LARGE SCALE GENOMIC DNA]</scope>
    <source>
        <strain evidence="9 10">KACC 15219</strain>
    </source>
</reference>
<dbReference type="InterPro" id="IPR013525">
    <property type="entry name" value="ABC2_TM"/>
</dbReference>
<name>A0A1P8UAK5_9MICO</name>
<keyword evidence="10" id="KW-1185">Reference proteome</keyword>
<evidence type="ECO:0000256" key="2">
    <source>
        <dbReference type="ARBA" id="ARBA00022692"/>
    </source>
</evidence>
<feature type="transmembrane region" description="Helical" evidence="6">
    <location>
        <begin position="214"/>
        <end position="233"/>
    </location>
</feature>
<evidence type="ECO:0000256" key="6">
    <source>
        <dbReference type="RuleBase" id="RU361157"/>
    </source>
</evidence>
<dbReference type="EMBL" id="CP018762">
    <property type="protein sequence ID" value="APZ35105.1"/>
    <property type="molecule type" value="Genomic_DNA"/>
</dbReference>
<evidence type="ECO:0000256" key="4">
    <source>
        <dbReference type="ARBA" id="ARBA00023136"/>
    </source>
</evidence>
<feature type="transmembrane region" description="Helical" evidence="6">
    <location>
        <begin position="180"/>
        <end position="202"/>
    </location>
</feature>
<evidence type="ECO:0000256" key="7">
    <source>
        <dbReference type="SAM" id="MobiDB-lite"/>
    </source>
</evidence>
<keyword evidence="4 6" id="KW-0472">Membrane</keyword>
<dbReference type="GO" id="GO:0140359">
    <property type="term" value="F:ABC-type transporter activity"/>
    <property type="evidence" value="ECO:0007669"/>
    <property type="project" value="InterPro"/>
</dbReference>
<feature type="compositionally biased region" description="Low complexity" evidence="7">
    <location>
        <begin position="1"/>
        <end position="17"/>
    </location>
</feature>
<dbReference type="GO" id="GO:0043190">
    <property type="term" value="C:ATP-binding cassette (ABC) transporter complex"/>
    <property type="evidence" value="ECO:0007669"/>
    <property type="project" value="InterPro"/>
</dbReference>
<keyword evidence="2 6" id="KW-0812">Transmembrane</keyword>
<protein>
    <recommendedName>
        <fullName evidence="6">Transport permease protein</fullName>
    </recommendedName>
</protein>
<organism evidence="9 10">
    <name type="scientific">Microbacterium aurum</name>
    <dbReference type="NCBI Taxonomy" id="36805"/>
    <lineage>
        <taxon>Bacteria</taxon>
        <taxon>Bacillati</taxon>
        <taxon>Actinomycetota</taxon>
        <taxon>Actinomycetes</taxon>
        <taxon>Micrococcales</taxon>
        <taxon>Microbacteriaceae</taxon>
        <taxon>Microbacterium</taxon>
    </lineage>
</organism>
<feature type="region of interest" description="Disordered" evidence="7">
    <location>
        <begin position="1"/>
        <end position="20"/>
    </location>
</feature>
<evidence type="ECO:0000256" key="1">
    <source>
        <dbReference type="ARBA" id="ARBA00004141"/>
    </source>
</evidence>
<sequence>MTLRQAQGPGDQGADAGTHPTLDELRAEAMAWGRKPRRRGSWYVTEHMVRAMRAYGWTIIVGAVGQPILYLLGLAVGLAALITVPIVDHGQEVSYLMFVAPALLATATISVASEEMTYPVMAGFKWRRYFYGFNASPLSSPQIANGVIAGATARMLLASAAYYLIVWLLPFGAVPHPETGWLAIFAGVLAGVAFGIPLMAYAGSIEDDKGQFALVQRFIFMPMFLFSGTFYPLDTLPWWLQWIGWISPLWHGAELGRVATYGAQIPPAMIAVHLAYLVVLSAVGYLWGRRVFSERLAR</sequence>
<dbReference type="KEGG" id="maur:BOH66_13250"/>